<evidence type="ECO:0000256" key="5">
    <source>
        <dbReference type="ARBA" id="ARBA00045448"/>
    </source>
</evidence>
<dbReference type="PANTHER" id="PTHR11757:SF12">
    <property type="entry name" value="PROLYL ENDOPEPTIDASE"/>
    <property type="match status" value="1"/>
</dbReference>
<comment type="similarity">
    <text evidence="1 6">Belongs to the peptidase S9A family.</text>
</comment>
<feature type="domain" description="Peptidase S9A N-terminal" evidence="8">
    <location>
        <begin position="36"/>
        <end position="500"/>
    </location>
</feature>
<dbReference type="EMBL" id="CP144747">
    <property type="protein sequence ID" value="WVZ65303.1"/>
    <property type="molecule type" value="Genomic_DNA"/>
</dbReference>
<keyword evidence="4 6" id="KW-0720">Serine protease</keyword>
<organism evidence="9 10">
    <name type="scientific">Paspalum notatum var. saurae</name>
    <dbReference type="NCBI Taxonomy" id="547442"/>
    <lineage>
        <taxon>Eukaryota</taxon>
        <taxon>Viridiplantae</taxon>
        <taxon>Streptophyta</taxon>
        <taxon>Embryophyta</taxon>
        <taxon>Tracheophyta</taxon>
        <taxon>Spermatophyta</taxon>
        <taxon>Magnoliopsida</taxon>
        <taxon>Liliopsida</taxon>
        <taxon>Poales</taxon>
        <taxon>Poaceae</taxon>
        <taxon>PACMAD clade</taxon>
        <taxon>Panicoideae</taxon>
        <taxon>Andropogonodae</taxon>
        <taxon>Paspaleae</taxon>
        <taxon>Paspalinae</taxon>
        <taxon>Paspalum</taxon>
    </lineage>
</organism>
<sequence length="814" mass="90755">MLRRRPRLGALLRLFTTSCRRSSLQPPQQPHLVPPPPVAKKVPFTVSAHGRSWSDPYHWMRDTSDPDLAALLAAENAYADAFVGSAGSGGLRSRLAAEMRARLPPSVATPPQAWGPWLYHQYVPEGKEYPVLSRKLRPTGLVGTLLDYLSGSEKEQVLLDWNEVAEKNGYVHIGSCRISPDHRFLAYTVDTSGGELFSLQVKDLQSEHVVFSSPDKGIVSLAWARNSESLFYTVCDETLRPNQVFCKKLQSDEPGFLVFTEKDVNCCVDITSTKDFKYVTVNSNTRTSSEEGFFLDLFSVSDCTSQIDPFCTDVKLYFAYIHDLQVFVIESDNVREGLWPIKKRVDKVQYFLEHHSGFFYILTNAPVNDIKTTTEGYYLARCRAGKSLLDRWQIMTFPGSDCTIEDMDIFHDNLVLFLRRNGTPLFCSINMPIDVDVQEPKELDDLNPWFFPIPSNLCSIVSGSNNDFMSSTYRLVVSSPVIPDLTVDYDLRKRTFTILHQEEVTSLSANLGTVGLQPNVSSIQQNLQLVQNSQSWSDLSKLFSCERIEVKSHDGVLIPLVILYSREAHRHGESPGILYGYGAYGEDLDKSWCSERLSLLSRGWVLAFADVRGGGDLSWHLAGTKANKINSIQDFAACGMHLIKEGLVHQNRLCAIGCSAGGLLVGAAINMLPDLFSAAVLKVPFLDICNTMLDPTLPLTVLDYEEFGDPNFPAEFEAICSYSPYDNLSPGVCYPPVLVTASFNDTRVGVWEAAKWVAKVRDITCTSCSQSVILKTNMQSGHFGEGGRFMHCDETAFEYAFLMKALGLGDTTMT</sequence>
<dbReference type="Proteomes" id="UP001341281">
    <property type="component" value="Chromosome 03"/>
</dbReference>
<evidence type="ECO:0000259" key="7">
    <source>
        <dbReference type="Pfam" id="PF00326"/>
    </source>
</evidence>
<evidence type="ECO:0000313" key="9">
    <source>
        <dbReference type="EMBL" id="WVZ65303.1"/>
    </source>
</evidence>
<dbReference type="InterPro" id="IPR029058">
    <property type="entry name" value="AB_hydrolase_fold"/>
</dbReference>
<proteinExistence type="inferred from homology"/>
<keyword evidence="10" id="KW-1185">Reference proteome</keyword>
<dbReference type="Pfam" id="PF00326">
    <property type="entry name" value="Peptidase_S9"/>
    <property type="match status" value="1"/>
</dbReference>
<keyword evidence="3 6" id="KW-0378">Hydrolase</keyword>
<dbReference type="AlphaFoldDB" id="A0AAQ3T1P0"/>
<evidence type="ECO:0000259" key="8">
    <source>
        <dbReference type="Pfam" id="PF02897"/>
    </source>
</evidence>
<dbReference type="Gene3D" id="3.40.50.1820">
    <property type="entry name" value="alpha/beta hydrolase"/>
    <property type="match status" value="2"/>
</dbReference>
<evidence type="ECO:0000256" key="2">
    <source>
        <dbReference type="ARBA" id="ARBA00022670"/>
    </source>
</evidence>
<dbReference type="SUPFAM" id="SSF53474">
    <property type="entry name" value="alpha/beta-Hydrolases"/>
    <property type="match status" value="1"/>
</dbReference>
<name>A0AAQ3T1P0_PASNO</name>
<dbReference type="PANTHER" id="PTHR11757">
    <property type="entry name" value="PROTEASE FAMILY S9A OLIGOPEPTIDASE"/>
    <property type="match status" value="1"/>
</dbReference>
<protein>
    <recommendedName>
        <fullName evidence="6">Prolyl endopeptidase</fullName>
        <ecNumber evidence="6">3.4.21.-</ecNumber>
    </recommendedName>
</protein>
<dbReference type="Gene3D" id="2.130.10.120">
    <property type="entry name" value="Prolyl oligopeptidase, N-terminal domain"/>
    <property type="match status" value="2"/>
</dbReference>
<dbReference type="EC" id="3.4.21.-" evidence="6"/>
<gene>
    <name evidence="9" type="ORF">U9M48_014691</name>
</gene>
<dbReference type="Pfam" id="PF02897">
    <property type="entry name" value="Peptidase_S9_N"/>
    <property type="match status" value="1"/>
</dbReference>
<reference evidence="9 10" key="1">
    <citation type="submission" date="2024-02" db="EMBL/GenBank/DDBJ databases">
        <title>High-quality chromosome-scale genome assembly of Pensacola bahiagrass (Paspalum notatum Flugge var. saurae).</title>
        <authorList>
            <person name="Vega J.M."/>
            <person name="Podio M."/>
            <person name="Orjuela J."/>
            <person name="Siena L.A."/>
            <person name="Pessino S.C."/>
            <person name="Combes M.C."/>
            <person name="Mariac C."/>
            <person name="Albertini E."/>
            <person name="Pupilli F."/>
            <person name="Ortiz J.P.A."/>
            <person name="Leblanc O."/>
        </authorList>
    </citation>
    <scope>NUCLEOTIDE SEQUENCE [LARGE SCALE GENOMIC DNA]</scope>
    <source>
        <strain evidence="9">R1</strain>
        <tissue evidence="9">Leaf</tissue>
    </source>
</reference>
<feature type="domain" description="Peptidase S9 prolyl oligopeptidase catalytic" evidence="7">
    <location>
        <begin position="594"/>
        <end position="807"/>
    </location>
</feature>
<evidence type="ECO:0000256" key="1">
    <source>
        <dbReference type="ARBA" id="ARBA00005228"/>
    </source>
</evidence>
<dbReference type="InterPro" id="IPR002470">
    <property type="entry name" value="Peptidase_S9A"/>
</dbReference>
<comment type="function">
    <text evidence="5">Serine peptidase whose precise substrate specificity remains unclear. Does not cleave peptides after a arginine or lysine residue. Regulates trans-Golgi network morphology and sorting by regulating the membrane binding of the AP-1 complex. May play a role in the regulation of synaptic vesicle exocytosis.</text>
</comment>
<evidence type="ECO:0000256" key="6">
    <source>
        <dbReference type="RuleBase" id="RU368024"/>
    </source>
</evidence>
<dbReference type="GO" id="GO:0004252">
    <property type="term" value="F:serine-type endopeptidase activity"/>
    <property type="evidence" value="ECO:0007669"/>
    <property type="project" value="UniProtKB-UniRule"/>
</dbReference>
<dbReference type="GO" id="GO:0009507">
    <property type="term" value="C:chloroplast"/>
    <property type="evidence" value="ECO:0007669"/>
    <property type="project" value="TreeGrafter"/>
</dbReference>
<dbReference type="SUPFAM" id="SSF50993">
    <property type="entry name" value="Peptidase/esterase 'gauge' domain"/>
    <property type="match status" value="1"/>
</dbReference>
<dbReference type="InterPro" id="IPR001375">
    <property type="entry name" value="Peptidase_S9_cat"/>
</dbReference>
<accession>A0AAQ3T1P0</accession>
<evidence type="ECO:0000313" key="10">
    <source>
        <dbReference type="Proteomes" id="UP001341281"/>
    </source>
</evidence>
<evidence type="ECO:0000256" key="3">
    <source>
        <dbReference type="ARBA" id="ARBA00022801"/>
    </source>
</evidence>
<dbReference type="InterPro" id="IPR051543">
    <property type="entry name" value="Serine_Peptidase_S9A"/>
</dbReference>
<dbReference type="InterPro" id="IPR023302">
    <property type="entry name" value="Pept_S9A_N"/>
</dbReference>
<dbReference type="PRINTS" id="PR00862">
    <property type="entry name" value="PROLIGOPTASE"/>
</dbReference>
<evidence type="ECO:0000256" key="4">
    <source>
        <dbReference type="ARBA" id="ARBA00022825"/>
    </source>
</evidence>
<keyword evidence="2 6" id="KW-0645">Protease</keyword>
<dbReference type="GO" id="GO:0006508">
    <property type="term" value="P:proteolysis"/>
    <property type="evidence" value="ECO:0007669"/>
    <property type="project" value="UniProtKB-KW"/>
</dbReference>